<keyword evidence="2" id="KW-0472">Membrane</keyword>
<keyword evidence="2" id="KW-1133">Transmembrane helix</keyword>
<dbReference type="PANTHER" id="PTHR39555:SF1">
    <property type="entry name" value="TYPE IV PILUS INNER MEMBRANE COMPONENT PILO"/>
    <property type="match status" value="1"/>
</dbReference>
<dbReference type="PANTHER" id="PTHR39555">
    <property type="entry name" value="FIMBRIAL ASSEMBLY PROTEIN PILO-LIKE PROTEIN-RELATED"/>
    <property type="match status" value="1"/>
</dbReference>
<dbReference type="InterPro" id="IPR014717">
    <property type="entry name" value="Transl_elong_EF1B/ribsomal_bS6"/>
</dbReference>
<dbReference type="OrthoDB" id="9802133at2"/>
<dbReference type="GO" id="GO:0043107">
    <property type="term" value="P:type IV pilus-dependent motility"/>
    <property type="evidence" value="ECO:0007669"/>
    <property type="project" value="InterPro"/>
</dbReference>
<comment type="caution">
    <text evidence="3">The sequence shown here is derived from an EMBL/GenBank/DDBJ whole genome shotgun (WGS) entry which is preliminary data.</text>
</comment>
<dbReference type="Gene3D" id="3.30.70.60">
    <property type="match status" value="1"/>
</dbReference>
<feature type="region of interest" description="Disordered" evidence="1">
    <location>
        <begin position="204"/>
        <end position="226"/>
    </location>
</feature>
<feature type="compositionally biased region" description="Polar residues" evidence="1">
    <location>
        <begin position="214"/>
        <end position="226"/>
    </location>
</feature>
<dbReference type="Pfam" id="PF04350">
    <property type="entry name" value="PilO"/>
    <property type="match status" value="1"/>
</dbReference>
<dbReference type="Gene3D" id="1.10.287.540">
    <property type="entry name" value="Helix hairpin bin"/>
    <property type="match status" value="1"/>
</dbReference>
<name>A0A2S5KLL4_9PROT</name>
<sequence length="226" mass="25271">MAKSNNLGRAFKRAFHGFDVNNLDFSQAGGWPIGPKVIVVVLIFVLTLAAGYFLVLSDLDDQYDAMVREEPRLKEQVTKKSEMVVGLPMYKARLEEIEARFKVLLQQLPLKQEVPGLLDQMTKLGQNAGLTFRQIDLQPEQKSSFYQILPIKITVFGAYHAIGEFIYGLAALPRVVTLHDFDLTPQADGTLQLVLQARTYRFEEDEEQAASKPANGSNTSKKAAKP</sequence>
<dbReference type="Proteomes" id="UP000238196">
    <property type="component" value="Unassembled WGS sequence"/>
</dbReference>
<evidence type="ECO:0000256" key="1">
    <source>
        <dbReference type="SAM" id="MobiDB-lite"/>
    </source>
</evidence>
<proteinExistence type="predicted"/>
<evidence type="ECO:0000313" key="4">
    <source>
        <dbReference type="Proteomes" id="UP000238196"/>
    </source>
</evidence>
<accession>A0A2S5KLL4</accession>
<evidence type="ECO:0000313" key="3">
    <source>
        <dbReference type="EMBL" id="PPC75419.1"/>
    </source>
</evidence>
<dbReference type="PIRSF" id="PIRSF016482">
    <property type="entry name" value="PilO"/>
    <property type="match status" value="1"/>
</dbReference>
<feature type="transmembrane region" description="Helical" evidence="2">
    <location>
        <begin position="37"/>
        <end position="56"/>
    </location>
</feature>
<dbReference type="EMBL" id="PRLP01000096">
    <property type="protein sequence ID" value="PPC75419.1"/>
    <property type="molecule type" value="Genomic_DNA"/>
</dbReference>
<dbReference type="AlphaFoldDB" id="A0A2S5KLL4"/>
<protein>
    <submittedName>
        <fullName evidence="3">Pilus assembly protein PilP</fullName>
    </submittedName>
</protein>
<dbReference type="InterPro" id="IPR007445">
    <property type="entry name" value="PilO"/>
</dbReference>
<gene>
    <name evidence="3" type="ORF">C4K68_20865</name>
</gene>
<evidence type="ECO:0000256" key="2">
    <source>
        <dbReference type="SAM" id="Phobius"/>
    </source>
</evidence>
<organism evidence="3 4">
    <name type="scientific">Proteobacteria bacterium 228</name>
    <dbReference type="NCBI Taxonomy" id="2083153"/>
    <lineage>
        <taxon>Bacteria</taxon>
        <taxon>Pseudomonadati</taxon>
        <taxon>Pseudomonadota</taxon>
    </lineage>
</organism>
<keyword evidence="2" id="KW-0812">Transmembrane</keyword>
<reference evidence="3 4" key="1">
    <citation type="submission" date="2018-02" db="EMBL/GenBank/DDBJ databases">
        <title>novel marine gammaproteobacteria from coastal saline agro ecosystem.</title>
        <authorList>
            <person name="Krishnan R."/>
            <person name="Ramesh Kumar N."/>
        </authorList>
    </citation>
    <scope>NUCLEOTIDE SEQUENCE [LARGE SCALE GENOMIC DNA]</scope>
    <source>
        <strain evidence="3 4">228</strain>
    </source>
</reference>
<dbReference type="GO" id="GO:0043683">
    <property type="term" value="P:type IV pilus assembly"/>
    <property type="evidence" value="ECO:0007669"/>
    <property type="project" value="InterPro"/>
</dbReference>